<dbReference type="SUPFAM" id="SSF52540">
    <property type="entry name" value="P-loop containing nucleoside triphosphate hydrolases"/>
    <property type="match status" value="1"/>
</dbReference>
<evidence type="ECO:0000313" key="10">
    <source>
        <dbReference type="Proteomes" id="UP000011083"/>
    </source>
</evidence>
<evidence type="ECO:0000256" key="6">
    <source>
        <dbReference type="SAM" id="MobiDB-lite"/>
    </source>
</evidence>
<dbReference type="GO" id="GO:0006270">
    <property type="term" value="P:DNA replication initiation"/>
    <property type="evidence" value="ECO:0007669"/>
    <property type="project" value="TreeGrafter"/>
</dbReference>
<dbReference type="InterPro" id="IPR016527">
    <property type="entry name" value="ORC4"/>
</dbReference>
<feature type="region of interest" description="Disordered" evidence="6">
    <location>
        <begin position="99"/>
        <end position="137"/>
    </location>
</feature>
<evidence type="ECO:0000313" key="9">
    <source>
        <dbReference type="EMBL" id="ELR15846.1"/>
    </source>
</evidence>
<dbReference type="PANTHER" id="PTHR12087">
    <property type="entry name" value="ORIGIN RECOGNITION COMPLEX SUBUNIT 4"/>
    <property type="match status" value="1"/>
</dbReference>
<keyword evidence="3" id="KW-0235">DNA replication</keyword>
<dbReference type="Gene3D" id="3.40.50.300">
    <property type="entry name" value="P-loop containing nucleotide triphosphate hydrolases"/>
    <property type="match status" value="1"/>
</dbReference>
<feature type="domain" description="Orc1-like AAA ATPase" evidence="7">
    <location>
        <begin position="10"/>
        <end position="206"/>
    </location>
</feature>
<evidence type="ECO:0000259" key="8">
    <source>
        <dbReference type="Pfam" id="PF14629"/>
    </source>
</evidence>
<dbReference type="InterPro" id="IPR041664">
    <property type="entry name" value="AAA_16"/>
</dbReference>
<dbReference type="GO" id="GO:0005664">
    <property type="term" value="C:nuclear origin of replication recognition complex"/>
    <property type="evidence" value="ECO:0007669"/>
    <property type="project" value="TreeGrafter"/>
</dbReference>
<name>L8GUR8_ACACF</name>
<dbReference type="InterPro" id="IPR027417">
    <property type="entry name" value="P-loop_NTPase"/>
</dbReference>
<dbReference type="GO" id="GO:0003688">
    <property type="term" value="F:DNA replication origin binding"/>
    <property type="evidence" value="ECO:0007669"/>
    <property type="project" value="TreeGrafter"/>
</dbReference>
<dbReference type="STRING" id="1257118.L8GUR8"/>
<dbReference type="RefSeq" id="XP_004337859.1">
    <property type="nucleotide sequence ID" value="XM_004337811.1"/>
</dbReference>
<feature type="domain" description="Origin recognition complex subunit 4 C-terminal" evidence="8">
    <location>
        <begin position="245"/>
        <end position="443"/>
    </location>
</feature>
<keyword evidence="4" id="KW-0238">DNA-binding</keyword>
<evidence type="ECO:0000256" key="5">
    <source>
        <dbReference type="ARBA" id="ARBA00023242"/>
    </source>
</evidence>
<feature type="compositionally biased region" description="Low complexity" evidence="6">
    <location>
        <begin position="99"/>
        <end position="113"/>
    </location>
</feature>
<dbReference type="Pfam" id="PF13191">
    <property type="entry name" value="AAA_16"/>
    <property type="match status" value="1"/>
</dbReference>
<dbReference type="EMBL" id="KB008020">
    <property type="protein sequence ID" value="ELR15846.1"/>
    <property type="molecule type" value="Genomic_DNA"/>
</dbReference>
<dbReference type="KEGG" id="acan:ACA1_187320"/>
<dbReference type="PANTHER" id="PTHR12087:SF0">
    <property type="entry name" value="ORIGIN RECOGNITION COMPLEX SUBUNIT 4"/>
    <property type="match status" value="1"/>
</dbReference>
<dbReference type="Proteomes" id="UP000011083">
    <property type="component" value="Unassembled WGS sequence"/>
</dbReference>
<feature type="compositionally biased region" description="Acidic residues" evidence="6">
    <location>
        <begin position="114"/>
        <end position="123"/>
    </location>
</feature>
<dbReference type="OrthoDB" id="20226at2759"/>
<gene>
    <name evidence="9" type="ORF">ACA1_187320</name>
</gene>
<evidence type="ECO:0000256" key="3">
    <source>
        <dbReference type="ARBA" id="ARBA00022705"/>
    </source>
</evidence>
<accession>L8GUR8</accession>
<dbReference type="VEuPathDB" id="AmoebaDB:ACA1_187320"/>
<dbReference type="AlphaFoldDB" id="L8GUR8"/>
<evidence type="ECO:0000256" key="1">
    <source>
        <dbReference type="ARBA" id="ARBA00004123"/>
    </source>
</evidence>
<protein>
    <submittedName>
        <fullName evidence="9">Origin recognition complex subunit</fullName>
    </submittedName>
</protein>
<comment type="similarity">
    <text evidence="2">Belongs to the ORC4 family.</text>
</comment>
<organism evidence="9 10">
    <name type="scientific">Acanthamoeba castellanii (strain ATCC 30010 / Neff)</name>
    <dbReference type="NCBI Taxonomy" id="1257118"/>
    <lineage>
        <taxon>Eukaryota</taxon>
        <taxon>Amoebozoa</taxon>
        <taxon>Discosea</taxon>
        <taxon>Longamoebia</taxon>
        <taxon>Centramoebida</taxon>
        <taxon>Acanthamoebidae</taxon>
        <taxon>Acanthamoeba</taxon>
    </lineage>
</organism>
<dbReference type="Pfam" id="PF14629">
    <property type="entry name" value="ORC4_C"/>
    <property type="match status" value="1"/>
</dbReference>
<dbReference type="GeneID" id="14916504"/>
<reference evidence="9 10" key="1">
    <citation type="journal article" date="2013" name="Genome Biol.">
        <title>Genome of Acanthamoeba castellanii highlights extensive lateral gene transfer and early evolution of tyrosine kinase signaling.</title>
        <authorList>
            <person name="Clarke M."/>
            <person name="Lohan A.J."/>
            <person name="Liu B."/>
            <person name="Lagkouvardos I."/>
            <person name="Roy S."/>
            <person name="Zafar N."/>
            <person name="Bertelli C."/>
            <person name="Schilde C."/>
            <person name="Kianianmomeni A."/>
            <person name="Burglin T.R."/>
            <person name="Frech C."/>
            <person name="Turcotte B."/>
            <person name="Kopec K.O."/>
            <person name="Synnott J.M."/>
            <person name="Choo C."/>
            <person name="Paponov I."/>
            <person name="Finkler A."/>
            <person name="Soon Heng Tan C."/>
            <person name="Hutchins A.P."/>
            <person name="Weinmeier T."/>
            <person name="Rattei T."/>
            <person name="Chu J.S."/>
            <person name="Gimenez G."/>
            <person name="Irimia M."/>
            <person name="Rigden D.J."/>
            <person name="Fitzpatrick D.A."/>
            <person name="Lorenzo-Morales J."/>
            <person name="Bateman A."/>
            <person name="Chiu C.H."/>
            <person name="Tang P."/>
            <person name="Hegemann P."/>
            <person name="Fromm H."/>
            <person name="Raoult D."/>
            <person name="Greub G."/>
            <person name="Miranda-Saavedra D."/>
            <person name="Chen N."/>
            <person name="Nash P."/>
            <person name="Ginger M.L."/>
            <person name="Horn M."/>
            <person name="Schaap P."/>
            <person name="Caler L."/>
            <person name="Loftus B."/>
        </authorList>
    </citation>
    <scope>NUCLEOTIDE SEQUENCE [LARGE SCALE GENOMIC DNA]</scope>
    <source>
        <strain evidence="9 10">Neff</strain>
    </source>
</reference>
<keyword evidence="10" id="KW-1185">Reference proteome</keyword>
<dbReference type="InterPro" id="IPR032705">
    <property type="entry name" value="ORC4_C"/>
</dbReference>
<proteinExistence type="inferred from homology"/>
<comment type="subcellular location">
    <subcellularLocation>
        <location evidence="1">Nucleus</location>
    </subcellularLocation>
</comment>
<keyword evidence="5" id="KW-0539">Nucleus</keyword>
<sequence length="464" mass="52686">MSPAHLVPVFGLARELELVGRFCEQTEVNKESHATLLMGPHNTGKSLVLNTVLRDLEARTGNKPVVIVLDGYLHADEAAALVVIGDVLGMQAELAQQQQRQTQADQQQQLQQEQEPEQEDKQEEQEHERQQESAARASAAEEISAITELTFHSTVLAMLNCWKQVNPGRAVFFVLDQMELFTKSKQNLLYSLLNLMQEKEPPVAIIGMAGVLHIMDMLEKRVKSRFSDRYILFLPNASMEQALHILRHVLLLPDGFSTHPHAKEWNSRVVALLEDKEFLEFLAQRQDVKSDPKDLFNLLHVAMKDIDERHPFLTVHDFRKAAAFMSPDMKLQALKGMPAAQSSLAGIVFLRAPALEMGLLVAMKLFEEDKIEEYNFEMVYDRFQKFARDEFMSVTKPTAFAAFESLLEQELIKKVARRAEEKATPKGFLMVRLMPIPAQIEDVLRDPACMLPQSVVTWGTKWVS</sequence>
<evidence type="ECO:0000256" key="2">
    <source>
        <dbReference type="ARBA" id="ARBA00005334"/>
    </source>
</evidence>
<dbReference type="OMA" id="NDRSAMK"/>
<evidence type="ECO:0000259" key="7">
    <source>
        <dbReference type="Pfam" id="PF13191"/>
    </source>
</evidence>
<evidence type="ECO:0000256" key="4">
    <source>
        <dbReference type="ARBA" id="ARBA00023125"/>
    </source>
</evidence>